<keyword evidence="1 3" id="KW-0489">Methyltransferase</keyword>
<name>A0A5B9QB68_9BACT</name>
<organism evidence="3 4">
    <name type="scientific">Bythopirellula goksoeyrii</name>
    <dbReference type="NCBI Taxonomy" id="1400387"/>
    <lineage>
        <taxon>Bacteria</taxon>
        <taxon>Pseudomonadati</taxon>
        <taxon>Planctomycetota</taxon>
        <taxon>Planctomycetia</taxon>
        <taxon>Pirellulales</taxon>
        <taxon>Lacipirellulaceae</taxon>
        <taxon>Bythopirellula</taxon>
    </lineage>
</organism>
<evidence type="ECO:0000256" key="1">
    <source>
        <dbReference type="ARBA" id="ARBA00022603"/>
    </source>
</evidence>
<evidence type="ECO:0000313" key="3">
    <source>
        <dbReference type="EMBL" id="QEG34825.1"/>
    </source>
</evidence>
<proteinExistence type="predicted"/>
<dbReference type="GO" id="GO:0008168">
    <property type="term" value="F:methyltransferase activity"/>
    <property type="evidence" value="ECO:0007669"/>
    <property type="project" value="UniProtKB-KW"/>
</dbReference>
<gene>
    <name evidence="3" type="ORF">Pr1d_21100</name>
</gene>
<accession>A0A5B9QB68</accession>
<keyword evidence="2 3" id="KW-0808">Transferase</keyword>
<dbReference type="GO" id="GO:0071770">
    <property type="term" value="P:DIM/DIP cell wall layer assembly"/>
    <property type="evidence" value="ECO:0007669"/>
    <property type="project" value="TreeGrafter"/>
</dbReference>
<dbReference type="AlphaFoldDB" id="A0A5B9QB68"/>
<keyword evidence="4" id="KW-1185">Reference proteome</keyword>
<evidence type="ECO:0000313" key="4">
    <source>
        <dbReference type="Proteomes" id="UP000323917"/>
    </source>
</evidence>
<dbReference type="SUPFAM" id="SSF53335">
    <property type="entry name" value="S-adenosyl-L-methionine-dependent methyltransferases"/>
    <property type="match status" value="1"/>
</dbReference>
<dbReference type="Pfam" id="PF04989">
    <property type="entry name" value="RMNT_CmcI"/>
    <property type="match status" value="1"/>
</dbReference>
<dbReference type="KEGG" id="bgok:Pr1d_21100"/>
<dbReference type="PANTHER" id="PTHR40048">
    <property type="entry name" value="RHAMNOSYL O-METHYLTRANSFERASE"/>
    <property type="match status" value="1"/>
</dbReference>
<dbReference type="InterPro" id="IPR007072">
    <property type="entry name" value="RNMT_CmcI"/>
</dbReference>
<dbReference type="InterPro" id="IPR029063">
    <property type="entry name" value="SAM-dependent_MTases_sf"/>
</dbReference>
<sequence length="262" mass="29651">MVDKLEIDWESGQARIGSSKGVIQCPIDSPETFRALSDAWLKCGWQNKQVYTFTWMGRPVIQLPEDMVRTQEVLYRLRPDVIVETGIAHGGSLIFYASLCKMFGKGRVIGVDIEIRPQNRAALESHEMFDCIELLEGDSNALETVEQVKSMIRPNETVFVMLDGNHTRDHVAQELKNYSPLVTVGSYIVAADGLMQELAGLKRFDDDRPNDDWRTNNPQVAAQAFAKENPNFILETPEFEFNESPLTDPVTYAPGGWLKRIR</sequence>
<protein>
    <submittedName>
        <fullName evidence="3">Rhamnosyl O-methyltransferase</fullName>
        <ecNumber evidence="3">2.1.1.-</ecNumber>
    </submittedName>
</protein>
<dbReference type="EMBL" id="CP042913">
    <property type="protein sequence ID" value="QEG34825.1"/>
    <property type="molecule type" value="Genomic_DNA"/>
</dbReference>
<reference evidence="3 4" key="1">
    <citation type="submission" date="2019-08" db="EMBL/GenBank/DDBJ databases">
        <title>Deep-cultivation of Planctomycetes and their phenomic and genomic characterization uncovers novel biology.</title>
        <authorList>
            <person name="Wiegand S."/>
            <person name="Jogler M."/>
            <person name="Boedeker C."/>
            <person name="Pinto D."/>
            <person name="Vollmers J."/>
            <person name="Rivas-Marin E."/>
            <person name="Kohn T."/>
            <person name="Peeters S.H."/>
            <person name="Heuer A."/>
            <person name="Rast P."/>
            <person name="Oberbeckmann S."/>
            <person name="Bunk B."/>
            <person name="Jeske O."/>
            <person name="Meyerdierks A."/>
            <person name="Storesund J.E."/>
            <person name="Kallscheuer N."/>
            <person name="Luecker S."/>
            <person name="Lage O.M."/>
            <person name="Pohl T."/>
            <person name="Merkel B.J."/>
            <person name="Hornburger P."/>
            <person name="Mueller R.-W."/>
            <person name="Bruemmer F."/>
            <person name="Labrenz M."/>
            <person name="Spormann A.M."/>
            <person name="Op den Camp H."/>
            <person name="Overmann J."/>
            <person name="Amann R."/>
            <person name="Jetten M.S.M."/>
            <person name="Mascher T."/>
            <person name="Medema M.H."/>
            <person name="Devos D.P."/>
            <person name="Kaster A.-K."/>
            <person name="Ovreas L."/>
            <person name="Rohde M."/>
            <person name="Galperin M.Y."/>
            <person name="Jogler C."/>
        </authorList>
    </citation>
    <scope>NUCLEOTIDE SEQUENCE [LARGE SCALE GENOMIC DNA]</scope>
    <source>
        <strain evidence="3 4">Pr1d</strain>
    </source>
</reference>
<dbReference type="GO" id="GO:0032259">
    <property type="term" value="P:methylation"/>
    <property type="evidence" value="ECO:0007669"/>
    <property type="project" value="UniProtKB-KW"/>
</dbReference>
<dbReference type="EC" id="2.1.1.-" evidence="3"/>
<dbReference type="GO" id="GO:0008610">
    <property type="term" value="P:lipid biosynthetic process"/>
    <property type="evidence" value="ECO:0007669"/>
    <property type="project" value="InterPro"/>
</dbReference>
<dbReference type="RefSeq" id="WP_148073418.1">
    <property type="nucleotide sequence ID" value="NZ_CP042913.1"/>
</dbReference>
<dbReference type="Gene3D" id="3.40.50.150">
    <property type="entry name" value="Vaccinia Virus protein VP39"/>
    <property type="match status" value="1"/>
</dbReference>
<evidence type="ECO:0000256" key="2">
    <source>
        <dbReference type="ARBA" id="ARBA00022679"/>
    </source>
</evidence>
<dbReference type="PANTHER" id="PTHR40048:SF1">
    <property type="entry name" value="RHAMNOSYL O-METHYLTRANSFERASE"/>
    <property type="match status" value="1"/>
</dbReference>
<dbReference type="Proteomes" id="UP000323917">
    <property type="component" value="Chromosome"/>
</dbReference>
<dbReference type="OrthoDB" id="189417at2"/>
<dbReference type="GO" id="GO:0005886">
    <property type="term" value="C:plasma membrane"/>
    <property type="evidence" value="ECO:0007669"/>
    <property type="project" value="TreeGrafter"/>
</dbReference>